<feature type="chain" id="PRO_5019324776" description="OmpA-like domain-containing protein" evidence="1">
    <location>
        <begin position="21"/>
        <end position="405"/>
    </location>
</feature>
<protein>
    <recommendedName>
        <fullName evidence="4">OmpA-like domain-containing protein</fullName>
    </recommendedName>
</protein>
<reference evidence="3" key="1">
    <citation type="submission" date="2017-11" db="EMBL/GenBank/DDBJ databases">
        <authorList>
            <person name="Watanabe M."/>
            <person name="Kojima H."/>
        </authorList>
    </citation>
    <scope>NUCLEOTIDE SEQUENCE [LARGE SCALE GENOMIC DNA]</scope>
    <source>
        <strain evidence="3">Tokyo 01</strain>
    </source>
</reference>
<feature type="signal peptide" evidence="1">
    <location>
        <begin position="1"/>
        <end position="20"/>
    </location>
</feature>
<organism evidence="2 3">
    <name type="scientific">Desulfonema ishimotonii</name>
    <dbReference type="NCBI Taxonomy" id="45657"/>
    <lineage>
        <taxon>Bacteria</taxon>
        <taxon>Pseudomonadati</taxon>
        <taxon>Thermodesulfobacteriota</taxon>
        <taxon>Desulfobacteria</taxon>
        <taxon>Desulfobacterales</taxon>
        <taxon>Desulfococcaceae</taxon>
        <taxon>Desulfonema</taxon>
    </lineage>
</organism>
<sequence length="405" mass="46655">MKLINLIATMLFCLLITSCATCPIPKEELEKERAFAENNLLTFEEGVRYISKEILCQMVHSSAMTKKNIKFGRFRNLNPAYRLEAKEEIQNLIETELISKFQFVQADSDVDPDYLLEGILYFQEKIPRLHVYVLENSKKIKIANASARFSSFEDQPTKADKSKVDSGRIPPVEDMNKIAKKDIGESVSDVKETLIMSELSYLIDNADALFSNGQYEDAVEFYKEIETEMMDKKLPETYFIELYDKMYNASFLSNNEVLAKKYLLKFISSSIEFKKAIDSDIHFEVGSDIFLKEKRAQNNFFVRVLGEYFKDKSTDLIIYGHSSCTGGLEYNCKISKKRAKKIKNIISNIAADIDIRAIGHAYVDARICRGEDEKDRRVEIRIIKYNEATKEDLLPCLEYARMKGI</sequence>
<dbReference type="RefSeq" id="WP_166405206.1">
    <property type="nucleotide sequence ID" value="NZ_BEXT01000001.1"/>
</dbReference>
<reference evidence="3" key="2">
    <citation type="submission" date="2019-01" db="EMBL/GenBank/DDBJ databases">
        <title>Genome sequence of Desulfonema ishimotonii strain Tokyo 01.</title>
        <authorList>
            <person name="Fukui M."/>
        </authorList>
    </citation>
    <scope>NUCLEOTIDE SEQUENCE [LARGE SCALE GENOMIC DNA]</scope>
    <source>
        <strain evidence="3">Tokyo 01</strain>
    </source>
</reference>
<gene>
    <name evidence="2" type="ORF">DENIS_4046</name>
</gene>
<dbReference type="PROSITE" id="PS51257">
    <property type="entry name" value="PROKAR_LIPOPROTEIN"/>
    <property type="match status" value="1"/>
</dbReference>
<evidence type="ECO:0000313" key="2">
    <source>
        <dbReference type="EMBL" id="GBC63057.1"/>
    </source>
</evidence>
<dbReference type="InterPro" id="IPR036737">
    <property type="entry name" value="OmpA-like_sf"/>
</dbReference>
<dbReference type="AlphaFoldDB" id="A0A401G1I0"/>
<name>A0A401G1I0_9BACT</name>
<dbReference type="Gene3D" id="3.30.1330.60">
    <property type="entry name" value="OmpA-like domain"/>
    <property type="match status" value="1"/>
</dbReference>
<dbReference type="Proteomes" id="UP000288096">
    <property type="component" value="Unassembled WGS sequence"/>
</dbReference>
<comment type="caution">
    <text evidence="2">The sequence shown here is derived from an EMBL/GenBank/DDBJ whole genome shotgun (WGS) entry which is preliminary data.</text>
</comment>
<keyword evidence="1" id="KW-0732">Signal</keyword>
<accession>A0A401G1I0</accession>
<keyword evidence="3" id="KW-1185">Reference proteome</keyword>
<evidence type="ECO:0000256" key="1">
    <source>
        <dbReference type="SAM" id="SignalP"/>
    </source>
</evidence>
<proteinExistence type="predicted"/>
<evidence type="ECO:0008006" key="4">
    <source>
        <dbReference type="Google" id="ProtNLM"/>
    </source>
</evidence>
<evidence type="ECO:0000313" key="3">
    <source>
        <dbReference type="Proteomes" id="UP000288096"/>
    </source>
</evidence>
<dbReference type="EMBL" id="BEXT01000001">
    <property type="protein sequence ID" value="GBC63057.1"/>
    <property type="molecule type" value="Genomic_DNA"/>
</dbReference>
<dbReference type="SUPFAM" id="SSF103088">
    <property type="entry name" value="OmpA-like"/>
    <property type="match status" value="1"/>
</dbReference>